<comment type="caution">
    <text evidence="2">The sequence shown here is derived from an EMBL/GenBank/DDBJ whole genome shotgun (WGS) entry which is preliminary data.</text>
</comment>
<keyword evidence="3" id="KW-1185">Reference proteome</keyword>
<gene>
    <name evidence="2" type="ORF">KI387_021021</name>
</gene>
<dbReference type="AlphaFoldDB" id="A0AA38LFH3"/>
<sequence>SVTRSSRRLNLDIPATGKGLQEIETAHNLLHISGASSQEEHMESSKKRLEALEADMKLLREE</sequence>
<feature type="coiled-coil region" evidence="1">
    <location>
        <begin position="35"/>
        <end position="62"/>
    </location>
</feature>
<proteinExistence type="predicted"/>
<organism evidence="2 3">
    <name type="scientific">Taxus chinensis</name>
    <name type="common">Chinese yew</name>
    <name type="synonym">Taxus wallichiana var. chinensis</name>
    <dbReference type="NCBI Taxonomy" id="29808"/>
    <lineage>
        <taxon>Eukaryota</taxon>
        <taxon>Viridiplantae</taxon>
        <taxon>Streptophyta</taxon>
        <taxon>Embryophyta</taxon>
        <taxon>Tracheophyta</taxon>
        <taxon>Spermatophyta</taxon>
        <taxon>Pinopsida</taxon>
        <taxon>Pinidae</taxon>
        <taxon>Conifers II</taxon>
        <taxon>Cupressales</taxon>
        <taxon>Taxaceae</taxon>
        <taxon>Taxus</taxon>
    </lineage>
</organism>
<accession>A0AA38LFH3</accession>
<dbReference type="Proteomes" id="UP000824469">
    <property type="component" value="Unassembled WGS sequence"/>
</dbReference>
<reference evidence="2 3" key="1">
    <citation type="journal article" date="2021" name="Nat. Plants">
        <title>The Taxus genome provides insights into paclitaxel biosynthesis.</title>
        <authorList>
            <person name="Xiong X."/>
            <person name="Gou J."/>
            <person name="Liao Q."/>
            <person name="Li Y."/>
            <person name="Zhou Q."/>
            <person name="Bi G."/>
            <person name="Li C."/>
            <person name="Du R."/>
            <person name="Wang X."/>
            <person name="Sun T."/>
            <person name="Guo L."/>
            <person name="Liang H."/>
            <person name="Lu P."/>
            <person name="Wu Y."/>
            <person name="Zhang Z."/>
            <person name="Ro D.K."/>
            <person name="Shang Y."/>
            <person name="Huang S."/>
            <person name="Yan J."/>
        </authorList>
    </citation>
    <scope>NUCLEOTIDE SEQUENCE [LARGE SCALE GENOMIC DNA]</scope>
    <source>
        <strain evidence="2">Ta-2019</strain>
    </source>
</reference>
<feature type="non-terminal residue" evidence="2">
    <location>
        <position position="62"/>
    </location>
</feature>
<evidence type="ECO:0000256" key="1">
    <source>
        <dbReference type="SAM" id="Coils"/>
    </source>
</evidence>
<evidence type="ECO:0000313" key="3">
    <source>
        <dbReference type="Proteomes" id="UP000824469"/>
    </source>
</evidence>
<keyword evidence="1" id="KW-0175">Coiled coil</keyword>
<name>A0AA38LFH3_TAXCH</name>
<evidence type="ECO:0000313" key="2">
    <source>
        <dbReference type="EMBL" id="KAH9319252.1"/>
    </source>
</evidence>
<protein>
    <submittedName>
        <fullName evidence="2">Uncharacterized protein</fullName>
    </submittedName>
</protein>
<dbReference type="EMBL" id="JAHRHJ020000004">
    <property type="protein sequence ID" value="KAH9319252.1"/>
    <property type="molecule type" value="Genomic_DNA"/>
</dbReference>
<feature type="non-terminal residue" evidence="2">
    <location>
        <position position="1"/>
    </location>
</feature>